<dbReference type="InterPro" id="IPR013551">
    <property type="entry name" value="YicC-like_C"/>
</dbReference>
<evidence type="ECO:0000313" key="8">
    <source>
        <dbReference type="EMBL" id="APB30476.1"/>
    </source>
</evidence>
<dbReference type="GO" id="GO:0004521">
    <property type="term" value="F:RNA endonuclease activity"/>
    <property type="evidence" value="ECO:0007669"/>
    <property type="project" value="InterPro"/>
</dbReference>
<gene>
    <name evidence="8" type="ORF">BHY08_00725</name>
</gene>
<dbReference type="InterPro" id="IPR013527">
    <property type="entry name" value="YicC-like_N"/>
</dbReference>
<comment type="cofactor">
    <cofactor evidence="1">
        <name>a divalent metal cation</name>
        <dbReference type="ChEBI" id="CHEBI:60240"/>
    </cofactor>
</comment>
<evidence type="ECO:0000256" key="1">
    <source>
        <dbReference type="ARBA" id="ARBA00001968"/>
    </source>
</evidence>
<dbReference type="Pfam" id="PF03755">
    <property type="entry name" value="YicC-like_N"/>
    <property type="match status" value="1"/>
</dbReference>
<dbReference type="AlphaFoldDB" id="A0A1J0A3G0"/>
<evidence type="ECO:0000256" key="3">
    <source>
        <dbReference type="ARBA" id="ARBA00022759"/>
    </source>
</evidence>
<evidence type="ECO:0000256" key="2">
    <source>
        <dbReference type="ARBA" id="ARBA00022722"/>
    </source>
</evidence>
<dbReference type="NCBIfam" id="TIGR00255">
    <property type="entry name" value="YicC/YloC family endoribonuclease"/>
    <property type="match status" value="1"/>
</dbReference>
<keyword evidence="4" id="KW-0378">Hydrolase</keyword>
<accession>A0A1J0A3G0</accession>
<dbReference type="Proteomes" id="UP000191200">
    <property type="component" value="Chromosome"/>
</dbReference>
<proteinExistence type="inferred from homology"/>
<name>A0A1J0A3G0_9ENTE</name>
<dbReference type="STRING" id="519472.BHY08_00725"/>
<keyword evidence="9" id="KW-1185">Reference proteome</keyword>
<evidence type="ECO:0000259" key="7">
    <source>
        <dbReference type="Pfam" id="PF08340"/>
    </source>
</evidence>
<dbReference type="PANTHER" id="PTHR30636:SF3">
    <property type="entry name" value="UPF0701 PROTEIN YICC"/>
    <property type="match status" value="1"/>
</dbReference>
<organism evidence="8 9">
    <name type="scientific">Vagococcus teuberi</name>
    <dbReference type="NCBI Taxonomy" id="519472"/>
    <lineage>
        <taxon>Bacteria</taxon>
        <taxon>Bacillati</taxon>
        <taxon>Bacillota</taxon>
        <taxon>Bacilli</taxon>
        <taxon>Lactobacillales</taxon>
        <taxon>Enterococcaceae</taxon>
        <taxon>Vagococcus</taxon>
    </lineage>
</organism>
<evidence type="ECO:0000256" key="4">
    <source>
        <dbReference type="ARBA" id="ARBA00022801"/>
    </source>
</evidence>
<comment type="similarity">
    <text evidence="5">Belongs to the YicC/YloC family.</text>
</comment>
<keyword evidence="3" id="KW-0255">Endonuclease</keyword>
<dbReference type="InterPro" id="IPR005229">
    <property type="entry name" value="YicC/YloC-like"/>
</dbReference>
<reference evidence="8 9" key="1">
    <citation type="submission" date="2016-09" db="EMBL/GenBank/DDBJ databases">
        <title>Vagococcus teuberi sp. nov., isolated from the Malian artisanal sour milk fene.</title>
        <authorList>
            <person name="Wullschleger S."/>
            <person name="Seifert C."/>
            <person name="Baumgartner S."/>
            <person name="Lacroix C."/>
            <person name="Bonfoh B."/>
            <person name="Stevens M.J."/>
            <person name="Meile L."/>
        </authorList>
    </citation>
    <scope>NUCLEOTIDE SEQUENCE [LARGE SCALE GENOMIC DNA]</scope>
    <source>
        <strain evidence="8 9">DSM 21459</strain>
    </source>
</reference>
<dbReference type="OrthoDB" id="9771229at2"/>
<dbReference type="GO" id="GO:0016787">
    <property type="term" value="F:hydrolase activity"/>
    <property type="evidence" value="ECO:0007669"/>
    <property type="project" value="UniProtKB-KW"/>
</dbReference>
<protein>
    <submittedName>
        <fullName evidence="8">YicC family protein</fullName>
    </submittedName>
</protein>
<evidence type="ECO:0000256" key="5">
    <source>
        <dbReference type="ARBA" id="ARBA00035648"/>
    </source>
</evidence>
<dbReference type="PANTHER" id="PTHR30636">
    <property type="entry name" value="UPF0701 PROTEIN YICC"/>
    <property type="match status" value="1"/>
</dbReference>
<evidence type="ECO:0000259" key="6">
    <source>
        <dbReference type="Pfam" id="PF03755"/>
    </source>
</evidence>
<dbReference type="EMBL" id="CP017267">
    <property type="protein sequence ID" value="APB30476.1"/>
    <property type="molecule type" value="Genomic_DNA"/>
</dbReference>
<sequence length="295" mass="34382">MKSMTGYGHGECQREDYQIVVEIKSVNHRFLDTQVRLPREYNHLEMEMKKVLKNQLSRGRVECFVTLTRESSSSQELTINWKVLDRLVKDLSEAEFHRYKEQPFSAERFLEGGILHPSLVEVVEKNDVINDIEVDLLAVFKQALEALNVSRQIEGEGLQSFFYEYIDLIKQEISRISRKIETIKQEYYDKLKQKMMDLMTDTPIDESRLLSEVAILVDKSDISEELDRLNVHLNSMAQLLRKEGPVGKELDFLIQEMNREVNTIGSKSTNLDVKSSVIQLKTLIEQIREQVQNIE</sequence>
<feature type="domain" description="Endoribonuclease YicC-like N-terminal" evidence="6">
    <location>
        <begin position="1"/>
        <end position="159"/>
    </location>
</feature>
<evidence type="ECO:0000313" key="9">
    <source>
        <dbReference type="Proteomes" id="UP000191200"/>
    </source>
</evidence>
<feature type="domain" description="Endoribonuclease YicC-like C-terminal" evidence="7">
    <location>
        <begin position="177"/>
        <end position="295"/>
    </location>
</feature>
<dbReference type="Pfam" id="PF08340">
    <property type="entry name" value="YicC-like_C"/>
    <property type="match status" value="1"/>
</dbReference>
<dbReference type="RefSeq" id="WP_071456041.1">
    <property type="nucleotide sequence ID" value="NZ_CP017267.1"/>
</dbReference>
<keyword evidence="2" id="KW-0540">Nuclease</keyword>
<dbReference type="KEGG" id="vte:BHY08_00725"/>